<comment type="cofactor">
    <cofactor evidence="2">
        <name>Mg(2+)</name>
        <dbReference type="ChEBI" id="CHEBI:18420"/>
    </cofactor>
</comment>
<proteinExistence type="predicted"/>
<dbReference type="InterPro" id="IPR013651">
    <property type="entry name" value="ATP-grasp_RimK-type"/>
</dbReference>
<keyword evidence="5 10" id="KW-0547">Nucleotide-binding</keyword>
<evidence type="ECO:0000256" key="9">
    <source>
        <dbReference type="ARBA" id="ARBA00023211"/>
    </source>
</evidence>
<dbReference type="PANTHER" id="PTHR21621:SF0">
    <property type="entry name" value="BETA-CITRYLGLUTAMATE SYNTHASE B-RELATED"/>
    <property type="match status" value="1"/>
</dbReference>
<name>A0A5C5VRZ2_9BACT</name>
<evidence type="ECO:0000256" key="1">
    <source>
        <dbReference type="ARBA" id="ARBA00001936"/>
    </source>
</evidence>
<accession>A0A5C5VRZ2</accession>
<keyword evidence="15" id="KW-1185">Reference proteome</keyword>
<dbReference type="GO" id="GO:0005737">
    <property type="term" value="C:cytoplasm"/>
    <property type="evidence" value="ECO:0007669"/>
    <property type="project" value="TreeGrafter"/>
</dbReference>
<evidence type="ECO:0000256" key="6">
    <source>
        <dbReference type="ARBA" id="ARBA00022840"/>
    </source>
</evidence>
<evidence type="ECO:0000313" key="14">
    <source>
        <dbReference type="EMBL" id="TWT41414.1"/>
    </source>
</evidence>
<keyword evidence="6 10" id="KW-0067">ATP-binding</keyword>
<dbReference type="InterPro" id="IPR006037">
    <property type="entry name" value="RCK_C"/>
</dbReference>
<sequence length="400" mass="44049">MKLGILSAAPKCYSTRRLKQAAEERGHTVRVLNTLRFAIELEEGEPNLFFRSKQLSDYDAILPRIGASITYFGTAVVRQFEQMDIYTPNTANGIANSRDKLRSLQILSRHQIGIPYTTFVRDRADVMPAIQRIGGAPIIIKILEGTQGVGVILAETTKVAEAIIETLQTAKQNVLIQHFVKESKGRDIRAFVVGDTVVAAMRRVAQGDEYRSNVHRGGHTEAVVLDPVYQETAVRAAQIMGLRVAGVDLLEGTNGPQIMEVNSSPGLEGIEGATQLDIAGAIIDYMANQVNFPEIDLRQRLTVSKGYGVADVMIPEGSEYVGQTIANSGLRSKDIVVLNLHRGTSVISNPRDSRELESGDVLLCYGKLESMRDLAPKRQRRKKKIKADRLDPATVERLES</sequence>
<dbReference type="GO" id="GO:0005524">
    <property type="term" value="F:ATP binding"/>
    <property type="evidence" value="ECO:0007669"/>
    <property type="project" value="UniProtKB-UniRule"/>
</dbReference>
<dbReference type="Proteomes" id="UP000318995">
    <property type="component" value="Unassembled WGS sequence"/>
</dbReference>
<dbReference type="InterPro" id="IPR013815">
    <property type="entry name" value="ATP_grasp_subdomain_1"/>
</dbReference>
<dbReference type="PANTHER" id="PTHR21621">
    <property type="entry name" value="RIBOSOMAL PROTEIN S6 MODIFICATION PROTEIN"/>
    <property type="match status" value="1"/>
</dbReference>
<evidence type="ECO:0000256" key="3">
    <source>
        <dbReference type="ARBA" id="ARBA00022598"/>
    </source>
</evidence>
<evidence type="ECO:0000256" key="5">
    <source>
        <dbReference type="ARBA" id="ARBA00022741"/>
    </source>
</evidence>
<dbReference type="SUPFAM" id="SSF56059">
    <property type="entry name" value="Glutathione synthetase ATP-binding domain-like"/>
    <property type="match status" value="1"/>
</dbReference>
<dbReference type="AlphaFoldDB" id="A0A5C5VRZ2"/>
<dbReference type="PROSITE" id="PS51202">
    <property type="entry name" value="RCK_C"/>
    <property type="match status" value="1"/>
</dbReference>
<dbReference type="NCBIfam" id="TIGR00768">
    <property type="entry name" value="rimK_fam"/>
    <property type="match status" value="1"/>
</dbReference>
<dbReference type="Pfam" id="PF08443">
    <property type="entry name" value="RimK"/>
    <property type="match status" value="1"/>
</dbReference>
<keyword evidence="8" id="KW-0648">Protein biosynthesis</keyword>
<reference evidence="14 15" key="1">
    <citation type="submission" date="2019-02" db="EMBL/GenBank/DDBJ databases">
        <title>Deep-cultivation of Planctomycetes and their phenomic and genomic characterization uncovers novel biology.</title>
        <authorList>
            <person name="Wiegand S."/>
            <person name="Jogler M."/>
            <person name="Boedeker C."/>
            <person name="Pinto D."/>
            <person name="Vollmers J."/>
            <person name="Rivas-Marin E."/>
            <person name="Kohn T."/>
            <person name="Peeters S.H."/>
            <person name="Heuer A."/>
            <person name="Rast P."/>
            <person name="Oberbeckmann S."/>
            <person name="Bunk B."/>
            <person name="Jeske O."/>
            <person name="Meyerdierks A."/>
            <person name="Storesund J.E."/>
            <person name="Kallscheuer N."/>
            <person name="Luecker S."/>
            <person name="Lage O.M."/>
            <person name="Pohl T."/>
            <person name="Merkel B.J."/>
            <person name="Hornburger P."/>
            <person name="Mueller R.-W."/>
            <person name="Bruemmer F."/>
            <person name="Labrenz M."/>
            <person name="Spormann A.M."/>
            <person name="Op Den Camp H."/>
            <person name="Overmann J."/>
            <person name="Amann R."/>
            <person name="Jetten M.S.M."/>
            <person name="Mascher T."/>
            <person name="Medema M.H."/>
            <person name="Devos D.P."/>
            <person name="Kaster A.-K."/>
            <person name="Ovreas L."/>
            <person name="Rohde M."/>
            <person name="Galperin M.Y."/>
            <person name="Jogler C."/>
        </authorList>
    </citation>
    <scope>NUCLEOTIDE SEQUENCE [LARGE SCALE GENOMIC DNA]</scope>
    <source>
        <strain evidence="14 15">Pla111</strain>
    </source>
</reference>
<dbReference type="InterPro" id="IPR004666">
    <property type="entry name" value="Rp_bS6_RimK/Lys_biosynth_LsyX"/>
</dbReference>
<dbReference type="Gene3D" id="3.40.50.20">
    <property type="match status" value="1"/>
</dbReference>
<dbReference type="GO" id="GO:0006412">
    <property type="term" value="P:translation"/>
    <property type="evidence" value="ECO:0007669"/>
    <property type="project" value="UniProtKB-KW"/>
</dbReference>
<evidence type="ECO:0000259" key="13">
    <source>
        <dbReference type="PROSITE" id="PS51202"/>
    </source>
</evidence>
<dbReference type="RefSeq" id="WP_146575320.1">
    <property type="nucleotide sequence ID" value="NZ_SJPH01000009.1"/>
</dbReference>
<dbReference type="OrthoDB" id="9786585at2"/>
<feature type="compositionally biased region" description="Basic residues" evidence="11">
    <location>
        <begin position="377"/>
        <end position="386"/>
    </location>
</feature>
<dbReference type="InterPro" id="IPR041107">
    <property type="entry name" value="Rimk_N"/>
</dbReference>
<evidence type="ECO:0000256" key="8">
    <source>
        <dbReference type="ARBA" id="ARBA00022917"/>
    </source>
</evidence>
<evidence type="ECO:0000256" key="2">
    <source>
        <dbReference type="ARBA" id="ARBA00001946"/>
    </source>
</evidence>
<keyword evidence="3" id="KW-0436">Ligase</keyword>
<feature type="region of interest" description="Disordered" evidence="11">
    <location>
        <begin position="375"/>
        <end position="400"/>
    </location>
</feature>
<dbReference type="GO" id="GO:0018169">
    <property type="term" value="F:ribosomal S6-glutamic acid ligase activity"/>
    <property type="evidence" value="ECO:0007669"/>
    <property type="project" value="TreeGrafter"/>
</dbReference>
<dbReference type="Gene3D" id="3.30.70.1450">
    <property type="entry name" value="Regulator of K+ conductance, C-terminal domain"/>
    <property type="match status" value="1"/>
</dbReference>
<comment type="caution">
    <text evidence="14">The sequence shown here is derived from an EMBL/GenBank/DDBJ whole genome shotgun (WGS) entry which is preliminary data.</text>
</comment>
<dbReference type="EMBL" id="SJPH01000009">
    <property type="protein sequence ID" value="TWT41414.1"/>
    <property type="molecule type" value="Genomic_DNA"/>
</dbReference>
<feature type="domain" description="RCK C-terminal" evidence="13">
    <location>
        <begin position="296"/>
        <end position="380"/>
    </location>
</feature>
<dbReference type="Pfam" id="PF02080">
    <property type="entry name" value="TrkA_C"/>
    <property type="match status" value="1"/>
</dbReference>
<dbReference type="GO" id="GO:0009432">
    <property type="term" value="P:SOS response"/>
    <property type="evidence" value="ECO:0007669"/>
    <property type="project" value="TreeGrafter"/>
</dbReference>
<dbReference type="SUPFAM" id="SSF116726">
    <property type="entry name" value="TrkA C-terminal domain-like"/>
    <property type="match status" value="1"/>
</dbReference>
<evidence type="ECO:0000256" key="11">
    <source>
        <dbReference type="SAM" id="MobiDB-lite"/>
    </source>
</evidence>
<organism evidence="14 15">
    <name type="scientific">Botrimarina hoheduenensis</name>
    <dbReference type="NCBI Taxonomy" id="2528000"/>
    <lineage>
        <taxon>Bacteria</taxon>
        <taxon>Pseudomonadati</taxon>
        <taxon>Planctomycetota</taxon>
        <taxon>Planctomycetia</taxon>
        <taxon>Pirellulales</taxon>
        <taxon>Lacipirellulaceae</taxon>
        <taxon>Botrimarina</taxon>
    </lineage>
</organism>
<keyword evidence="9" id="KW-0464">Manganese</keyword>
<keyword evidence="7" id="KW-0460">Magnesium</keyword>
<evidence type="ECO:0000256" key="4">
    <source>
        <dbReference type="ARBA" id="ARBA00022723"/>
    </source>
</evidence>
<evidence type="ECO:0000259" key="12">
    <source>
        <dbReference type="PROSITE" id="PS50975"/>
    </source>
</evidence>
<dbReference type="GO" id="GO:0008324">
    <property type="term" value="F:monoatomic cation transmembrane transporter activity"/>
    <property type="evidence" value="ECO:0007669"/>
    <property type="project" value="InterPro"/>
</dbReference>
<dbReference type="GO" id="GO:0046872">
    <property type="term" value="F:metal ion binding"/>
    <property type="evidence" value="ECO:0007669"/>
    <property type="project" value="UniProtKB-KW"/>
</dbReference>
<keyword evidence="4" id="KW-0479">Metal-binding</keyword>
<protein>
    <submittedName>
        <fullName evidence="14">Ribosomal protein S6 modification protein</fullName>
    </submittedName>
</protein>
<comment type="cofactor">
    <cofactor evidence="1">
        <name>Mn(2+)</name>
        <dbReference type="ChEBI" id="CHEBI:29035"/>
    </cofactor>
</comment>
<dbReference type="PROSITE" id="PS50975">
    <property type="entry name" value="ATP_GRASP"/>
    <property type="match status" value="1"/>
</dbReference>
<evidence type="ECO:0000256" key="7">
    <source>
        <dbReference type="ARBA" id="ARBA00022842"/>
    </source>
</evidence>
<gene>
    <name evidence="14" type="primary">rimK_2</name>
    <name evidence="14" type="ORF">Pla111_31290</name>
</gene>
<dbReference type="Gene3D" id="3.30.470.20">
    <property type="entry name" value="ATP-grasp fold, B domain"/>
    <property type="match status" value="1"/>
</dbReference>
<dbReference type="InterPro" id="IPR036721">
    <property type="entry name" value="RCK_C_sf"/>
</dbReference>
<dbReference type="Gene3D" id="3.30.1490.20">
    <property type="entry name" value="ATP-grasp fold, A domain"/>
    <property type="match status" value="1"/>
</dbReference>
<dbReference type="Pfam" id="PF18030">
    <property type="entry name" value="Rimk_N"/>
    <property type="match status" value="1"/>
</dbReference>
<feature type="compositionally biased region" description="Basic and acidic residues" evidence="11">
    <location>
        <begin position="387"/>
        <end position="400"/>
    </location>
</feature>
<feature type="domain" description="ATP-grasp" evidence="12">
    <location>
        <begin position="104"/>
        <end position="287"/>
    </location>
</feature>
<dbReference type="InterPro" id="IPR011761">
    <property type="entry name" value="ATP-grasp"/>
</dbReference>
<evidence type="ECO:0000256" key="10">
    <source>
        <dbReference type="PROSITE-ProRule" id="PRU00409"/>
    </source>
</evidence>
<evidence type="ECO:0000313" key="15">
    <source>
        <dbReference type="Proteomes" id="UP000318995"/>
    </source>
</evidence>
<dbReference type="GO" id="GO:0006813">
    <property type="term" value="P:potassium ion transport"/>
    <property type="evidence" value="ECO:0007669"/>
    <property type="project" value="InterPro"/>
</dbReference>